<keyword evidence="3" id="KW-1185">Reference proteome</keyword>
<keyword evidence="2" id="KW-0282">Flagellum</keyword>
<keyword evidence="1" id="KW-0812">Transmembrane</keyword>
<feature type="transmembrane region" description="Helical" evidence="1">
    <location>
        <begin position="6"/>
        <end position="25"/>
    </location>
</feature>
<sequence>MSGLIYLIKSIFFLFAIILLANYVLKYLNRYVTKNSKNIQVIEKMPINKDSSLSIVCICGSYYLMSFTHDKNEIIKELSEADTREIQVRQAEERALQLEKSDEYQQLSHKLLKVITSSGKRKKL</sequence>
<proteinExistence type="predicted"/>
<keyword evidence="2" id="KW-0969">Cilium</keyword>
<reference evidence="2" key="1">
    <citation type="submission" date="2020-12" db="EMBL/GenBank/DDBJ databases">
        <title>Vagococcus allomyrinae sp. nov. and Enterococcus lavae sp. nov., isolated from the larvae of Allomyrina dichotoma.</title>
        <authorList>
            <person name="Lee S.D."/>
        </authorList>
    </citation>
    <scope>NUCLEOTIDE SEQUENCE</scope>
    <source>
        <strain evidence="2">BWB3-3</strain>
    </source>
</reference>
<keyword evidence="2" id="KW-0966">Cell projection</keyword>
<evidence type="ECO:0000256" key="1">
    <source>
        <dbReference type="SAM" id="Phobius"/>
    </source>
</evidence>
<organism evidence="2 3">
    <name type="scientific">Vagococcus allomyrinae</name>
    <dbReference type="NCBI Taxonomy" id="2794353"/>
    <lineage>
        <taxon>Bacteria</taxon>
        <taxon>Bacillati</taxon>
        <taxon>Bacillota</taxon>
        <taxon>Bacilli</taxon>
        <taxon>Lactobacillales</taxon>
        <taxon>Enterococcaceae</taxon>
        <taxon>Vagococcus</taxon>
    </lineage>
</organism>
<keyword evidence="1" id="KW-1133">Transmembrane helix</keyword>
<keyword evidence="1" id="KW-0472">Membrane</keyword>
<dbReference type="Proteomes" id="UP000674938">
    <property type="component" value="Unassembled WGS sequence"/>
</dbReference>
<evidence type="ECO:0000313" key="3">
    <source>
        <dbReference type="Proteomes" id="UP000674938"/>
    </source>
</evidence>
<protein>
    <submittedName>
        <fullName evidence="2">Flagellar biosynthetic protein FliO</fullName>
    </submittedName>
</protein>
<evidence type="ECO:0000313" key="2">
    <source>
        <dbReference type="EMBL" id="MBP1042038.1"/>
    </source>
</evidence>
<accession>A0A940PFR3</accession>
<dbReference type="EMBL" id="JAEEGA010000008">
    <property type="protein sequence ID" value="MBP1042038.1"/>
    <property type="molecule type" value="Genomic_DNA"/>
</dbReference>
<dbReference type="RefSeq" id="WP_209528849.1">
    <property type="nucleotide sequence ID" value="NZ_JAEEGA010000008.1"/>
</dbReference>
<name>A0A940PFR3_9ENTE</name>
<dbReference type="AlphaFoldDB" id="A0A940PFR3"/>
<gene>
    <name evidence="2" type="ORF">I6N95_13535</name>
</gene>
<dbReference type="GO" id="GO:0044781">
    <property type="term" value="P:bacterial-type flagellum organization"/>
    <property type="evidence" value="ECO:0007669"/>
    <property type="project" value="InterPro"/>
</dbReference>
<dbReference type="GO" id="GO:0016020">
    <property type="term" value="C:membrane"/>
    <property type="evidence" value="ECO:0007669"/>
    <property type="project" value="InterPro"/>
</dbReference>
<comment type="caution">
    <text evidence="2">The sequence shown here is derived from an EMBL/GenBank/DDBJ whole genome shotgun (WGS) entry which is preliminary data.</text>
</comment>